<evidence type="ECO:0000313" key="5">
    <source>
        <dbReference type="Proteomes" id="UP000199120"/>
    </source>
</evidence>
<keyword evidence="4" id="KW-0830">Ubiquinone</keyword>
<dbReference type="GO" id="GO:0000035">
    <property type="term" value="F:acyl binding"/>
    <property type="evidence" value="ECO:0007669"/>
    <property type="project" value="TreeGrafter"/>
</dbReference>
<dbReference type="OrthoDB" id="9804551at2"/>
<sequence>MDAQSQPAPPLPQTVFDIVAMVLRCDAASLSSTTHLFNDLHVDSLNALEILIELEDAFAIEIGTDDAKKMQTLADVVALVTRMRAQPAQ</sequence>
<gene>
    <name evidence="4" type="ORF">SAMN05192542_104251</name>
</gene>
<dbReference type="Proteomes" id="UP000199120">
    <property type="component" value="Unassembled WGS sequence"/>
</dbReference>
<reference evidence="5" key="1">
    <citation type="submission" date="2016-10" db="EMBL/GenBank/DDBJ databases">
        <authorList>
            <person name="Varghese N."/>
            <person name="Submissions S."/>
        </authorList>
    </citation>
    <scope>NUCLEOTIDE SEQUENCE [LARGE SCALE GENOMIC DNA]</scope>
    <source>
        <strain evidence="5">LMG 26416</strain>
    </source>
</reference>
<dbReference type="PANTHER" id="PTHR20863:SF76">
    <property type="entry name" value="CARRIER DOMAIN-CONTAINING PROTEIN"/>
    <property type="match status" value="1"/>
</dbReference>
<dbReference type="PANTHER" id="PTHR20863">
    <property type="entry name" value="ACYL CARRIER PROTEIN"/>
    <property type="match status" value="1"/>
</dbReference>
<keyword evidence="2" id="KW-0597">Phosphoprotein</keyword>
<feature type="domain" description="Carrier" evidence="3">
    <location>
        <begin position="9"/>
        <end position="84"/>
    </location>
</feature>
<name>A0A1H7LAP7_9BURK</name>
<dbReference type="EMBL" id="FOAJ01000004">
    <property type="protein sequence ID" value="SEK95585.1"/>
    <property type="molecule type" value="Genomic_DNA"/>
</dbReference>
<dbReference type="PROSITE" id="PS50075">
    <property type="entry name" value="CARRIER"/>
    <property type="match status" value="1"/>
</dbReference>
<organism evidence="4 5">
    <name type="scientific">Paraburkholderia caballeronis</name>
    <dbReference type="NCBI Taxonomy" id="416943"/>
    <lineage>
        <taxon>Bacteria</taxon>
        <taxon>Pseudomonadati</taxon>
        <taxon>Pseudomonadota</taxon>
        <taxon>Betaproteobacteria</taxon>
        <taxon>Burkholderiales</taxon>
        <taxon>Burkholderiaceae</taxon>
        <taxon>Paraburkholderia</taxon>
    </lineage>
</organism>
<dbReference type="AlphaFoldDB" id="A0A1H7LAP7"/>
<proteinExistence type="predicted"/>
<dbReference type="InterPro" id="IPR009081">
    <property type="entry name" value="PP-bd_ACP"/>
</dbReference>
<evidence type="ECO:0000259" key="3">
    <source>
        <dbReference type="PROSITE" id="PS50075"/>
    </source>
</evidence>
<dbReference type="InterPro" id="IPR003231">
    <property type="entry name" value="ACP"/>
</dbReference>
<dbReference type="STRING" id="416943.SAMN05445871_3924"/>
<accession>A0A1H7LAP7</accession>
<keyword evidence="1" id="KW-0596">Phosphopantetheine</keyword>
<dbReference type="SUPFAM" id="SSF47336">
    <property type="entry name" value="ACP-like"/>
    <property type="match status" value="1"/>
</dbReference>
<protein>
    <submittedName>
        <fullName evidence="4">Acyl carrier protein/NADH dehydrogenase (Ubiquinone) 1 alpha/beta subcomplex 1</fullName>
    </submittedName>
</protein>
<evidence type="ECO:0000256" key="2">
    <source>
        <dbReference type="ARBA" id="ARBA00022553"/>
    </source>
</evidence>
<keyword evidence="5" id="KW-1185">Reference proteome</keyword>
<evidence type="ECO:0000313" key="4">
    <source>
        <dbReference type="EMBL" id="SEK95585.1"/>
    </source>
</evidence>
<dbReference type="RefSeq" id="WP_090729961.1">
    <property type="nucleotide sequence ID" value="NZ_FNSR01000002.1"/>
</dbReference>
<dbReference type="GO" id="GO:0000036">
    <property type="term" value="F:acyl carrier activity"/>
    <property type="evidence" value="ECO:0007669"/>
    <property type="project" value="TreeGrafter"/>
</dbReference>
<evidence type="ECO:0000256" key="1">
    <source>
        <dbReference type="ARBA" id="ARBA00022450"/>
    </source>
</evidence>
<dbReference type="InterPro" id="IPR036736">
    <property type="entry name" value="ACP-like_sf"/>
</dbReference>
<dbReference type="Gene3D" id="1.10.1200.10">
    <property type="entry name" value="ACP-like"/>
    <property type="match status" value="1"/>
</dbReference>
<dbReference type="Pfam" id="PF00550">
    <property type="entry name" value="PP-binding"/>
    <property type="match status" value="1"/>
</dbReference>